<evidence type="ECO:0000256" key="9">
    <source>
        <dbReference type="ARBA" id="ARBA00039149"/>
    </source>
</evidence>
<evidence type="ECO:0000256" key="7">
    <source>
        <dbReference type="ARBA" id="ARBA00022840"/>
    </source>
</evidence>
<accession>A0A540VRQ3</accession>
<dbReference type="Pfam" id="PF06508">
    <property type="entry name" value="QueC"/>
    <property type="match status" value="1"/>
</dbReference>
<evidence type="ECO:0000313" key="12">
    <source>
        <dbReference type="Proteomes" id="UP000315400"/>
    </source>
</evidence>
<evidence type="ECO:0000256" key="1">
    <source>
        <dbReference type="ARBA" id="ARBA00005061"/>
    </source>
</evidence>
<comment type="caution">
    <text evidence="11">The sequence shown here is derived from an EMBL/GenBank/DDBJ whole genome shotgun (WGS) entry which is preliminary data.</text>
</comment>
<keyword evidence="6" id="KW-0862">Zinc</keyword>
<keyword evidence="4" id="KW-0547">Nucleotide-binding</keyword>
<dbReference type="EMBL" id="VIFK01000062">
    <property type="protein sequence ID" value="TQE99422.1"/>
    <property type="molecule type" value="Genomic_DNA"/>
</dbReference>
<dbReference type="InterPro" id="IPR018317">
    <property type="entry name" value="QueC"/>
</dbReference>
<comment type="pathway">
    <text evidence="1">Purine metabolism; 7-cyano-7-deazaguanine biosynthesis.</text>
</comment>
<gene>
    <name evidence="11" type="ORF">FKY71_08610</name>
</gene>
<dbReference type="Gene3D" id="3.40.50.620">
    <property type="entry name" value="HUPs"/>
    <property type="match status" value="1"/>
</dbReference>
<dbReference type="GO" id="GO:0005524">
    <property type="term" value="F:ATP binding"/>
    <property type="evidence" value="ECO:0007669"/>
    <property type="project" value="UniProtKB-KW"/>
</dbReference>
<evidence type="ECO:0000256" key="5">
    <source>
        <dbReference type="ARBA" id="ARBA00022785"/>
    </source>
</evidence>
<evidence type="ECO:0000256" key="8">
    <source>
        <dbReference type="ARBA" id="ARBA00037993"/>
    </source>
</evidence>
<dbReference type="PANTHER" id="PTHR42914">
    <property type="entry name" value="7-CYANO-7-DEAZAGUANINE SYNTHASE"/>
    <property type="match status" value="1"/>
</dbReference>
<comment type="similarity">
    <text evidence="8">Belongs to the QueC family.</text>
</comment>
<sequence>MTKVILNSGGMDSFFVARMVPDAHHVFVDVGQRYAHKEREAARRIADHVGQPLEIVLSADIAKFEHKPSGIIPLRNAELILQAAQYGNDIYLGILSNEINSDKSPEFLRAMEEVLNISCRAQYWSAGTHFTLHTPLGTQSKAQLVAGLLAAVRRDITYHAAWQTMLSTVSCYDGGGLHCGKCPSCFKRWVALTVATGVDADSLHPFVEDPATWATLEEWEAKGYPEERIQEIRDAYAIAGL</sequence>
<keyword evidence="7" id="KW-0067">ATP-binding</keyword>
<protein>
    <recommendedName>
        <fullName evidence="9">7-cyano-7-deazaguanine synthase</fullName>
        <ecNumber evidence="9">6.3.4.20</ecNumber>
    </recommendedName>
</protein>
<dbReference type="InterPro" id="IPR014729">
    <property type="entry name" value="Rossmann-like_a/b/a_fold"/>
</dbReference>
<reference evidence="11 12" key="1">
    <citation type="submission" date="2019-06" db="EMBL/GenBank/DDBJ databases">
        <title>Metagenome assembled Genome of Spiribacter salinus SL48-SHIP from the microbial mat of Salt Lake 48 (Novosibirsk region, Russia).</title>
        <authorList>
            <person name="Shipova A."/>
            <person name="Rozanov A.S."/>
            <person name="Bryanskaya A.V."/>
            <person name="Peltek S.E."/>
        </authorList>
    </citation>
    <scope>NUCLEOTIDE SEQUENCE [LARGE SCALE GENOMIC DNA]</scope>
    <source>
        <strain evidence="11">SL48-SHIP-2</strain>
    </source>
</reference>
<name>A0A540VRQ3_9GAMM</name>
<evidence type="ECO:0000256" key="10">
    <source>
        <dbReference type="ARBA" id="ARBA00047890"/>
    </source>
</evidence>
<keyword evidence="3" id="KW-0479">Metal-binding</keyword>
<evidence type="ECO:0000256" key="2">
    <source>
        <dbReference type="ARBA" id="ARBA00022598"/>
    </source>
</evidence>
<dbReference type="PANTHER" id="PTHR42914:SF1">
    <property type="entry name" value="7-CYANO-7-DEAZAGUANINE SYNTHASE"/>
    <property type="match status" value="1"/>
</dbReference>
<evidence type="ECO:0000313" key="11">
    <source>
        <dbReference type="EMBL" id="TQE99422.1"/>
    </source>
</evidence>
<evidence type="ECO:0000256" key="4">
    <source>
        <dbReference type="ARBA" id="ARBA00022741"/>
    </source>
</evidence>
<dbReference type="GO" id="GO:0046872">
    <property type="term" value="F:metal ion binding"/>
    <property type="evidence" value="ECO:0007669"/>
    <property type="project" value="UniProtKB-KW"/>
</dbReference>
<comment type="catalytic activity">
    <reaction evidence="10">
        <text>7-carboxy-7-carbaguanine + NH4(+) + 2 ATP = 7-cyano-7-carbaguanine + 2 AMP + 2 diphosphate + 2 H(+)</text>
        <dbReference type="Rhea" id="RHEA:27982"/>
        <dbReference type="ChEBI" id="CHEBI:15378"/>
        <dbReference type="ChEBI" id="CHEBI:28938"/>
        <dbReference type="ChEBI" id="CHEBI:30616"/>
        <dbReference type="ChEBI" id="CHEBI:33019"/>
        <dbReference type="ChEBI" id="CHEBI:45075"/>
        <dbReference type="ChEBI" id="CHEBI:61036"/>
        <dbReference type="ChEBI" id="CHEBI:456215"/>
        <dbReference type="EC" id="6.3.4.20"/>
    </reaction>
</comment>
<dbReference type="AlphaFoldDB" id="A0A540VRQ3"/>
<proteinExistence type="inferred from homology"/>
<organism evidence="11 12">
    <name type="scientific">Spiribacter salinus</name>
    <dbReference type="NCBI Taxonomy" id="1335746"/>
    <lineage>
        <taxon>Bacteria</taxon>
        <taxon>Pseudomonadati</taxon>
        <taxon>Pseudomonadota</taxon>
        <taxon>Gammaproteobacteria</taxon>
        <taxon>Chromatiales</taxon>
        <taxon>Ectothiorhodospiraceae</taxon>
        <taxon>Spiribacter</taxon>
    </lineage>
</organism>
<dbReference type="GO" id="GO:0008616">
    <property type="term" value="P:tRNA queuosine(34) biosynthetic process"/>
    <property type="evidence" value="ECO:0007669"/>
    <property type="project" value="UniProtKB-KW"/>
</dbReference>
<dbReference type="SUPFAM" id="SSF52402">
    <property type="entry name" value="Adenine nucleotide alpha hydrolases-like"/>
    <property type="match status" value="1"/>
</dbReference>
<dbReference type="Proteomes" id="UP000315400">
    <property type="component" value="Unassembled WGS sequence"/>
</dbReference>
<keyword evidence="2" id="KW-0436">Ligase</keyword>
<evidence type="ECO:0000256" key="6">
    <source>
        <dbReference type="ARBA" id="ARBA00022833"/>
    </source>
</evidence>
<evidence type="ECO:0000256" key="3">
    <source>
        <dbReference type="ARBA" id="ARBA00022723"/>
    </source>
</evidence>
<keyword evidence="5" id="KW-0671">Queuosine biosynthesis</keyword>
<dbReference type="GO" id="GO:0016874">
    <property type="term" value="F:ligase activity"/>
    <property type="evidence" value="ECO:0007669"/>
    <property type="project" value="UniProtKB-KW"/>
</dbReference>
<dbReference type="EC" id="6.3.4.20" evidence="9"/>